<protein>
    <submittedName>
        <fullName evidence="2">Uncharacterized protein DUF742</fullName>
    </submittedName>
</protein>
<evidence type="ECO:0000313" key="2">
    <source>
        <dbReference type="EMBL" id="TQM67715.1"/>
    </source>
</evidence>
<evidence type="ECO:0000313" key="3">
    <source>
        <dbReference type="Proteomes" id="UP000316706"/>
    </source>
</evidence>
<dbReference type="Pfam" id="PF05331">
    <property type="entry name" value="DUF742"/>
    <property type="match status" value="1"/>
</dbReference>
<organism evidence="2 3">
    <name type="scientific">Actinomadura hallensis</name>
    <dbReference type="NCBI Taxonomy" id="337895"/>
    <lineage>
        <taxon>Bacteria</taxon>
        <taxon>Bacillati</taxon>
        <taxon>Actinomycetota</taxon>
        <taxon>Actinomycetes</taxon>
        <taxon>Streptosporangiales</taxon>
        <taxon>Thermomonosporaceae</taxon>
        <taxon>Actinomadura</taxon>
    </lineage>
</organism>
<keyword evidence="3" id="KW-1185">Reference proteome</keyword>
<accession>A0A543IAU5</accession>
<reference evidence="2 3" key="1">
    <citation type="submission" date="2019-06" db="EMBL/GenBank/DDBJ databases">
        <title>Sequencing the genomes of 1000 actinobacteria strains.</title>
        <authorList>
            <person name="Klenk H.-P."/>
        </authorList>
    </citation>
    <scope>NUCLEOTIDE SEQUENCE [LARGE SCALE GENOMIC DNA]</scope>
    <source>
        <strain evidence="2 3">DSM 45043</strain>
    </source>
</reference>
<gene>
    <name evidence="2" type="ORF">FHX41_1335</name>
</gene>
<proteinExistence type="predicted"/>
<dbReference type="OrthoDB" id="3296462at2"/>
<dbReference type="RefSeq" id="WP_141966714.1">
    <property type="nucleotide sequence ID" value="NZ_VFPO01000001.1"/>
</dbReference>
<comment type="caution">
    <text evidence="2">The sequence shown here is derived from an EMBL/GenBank/DDBJ whole genome shotgun (WGS) entry which is preliminary data.</text>
</comment>
<dbReference type="EMBL" id="VFPO01000001">
    <property type="protein sequence ID" value="TQM67715.1"/>
    <property type="molecule type" value="Genomic_DNA"/>
</dbReference>
<dbReference type="Proteomes" id="UP000316706">
    <property type="component" value="Unassembled WGS sequence"/>
</dbReference>
<feature type="compositionally biased region" description="Low complexity" evidence="1">
    <location>
        <begin position="54"/>
        <end position="68"/>
    </location>
</feature>
<dbReference type="InterPro" id="IPR007995">
    <property type="entry name" value="DUF742"/>
</dbReference>
<evidence type="ECO:0000256" key="1">
    <source>
        <dbReference type="SAM" id="MobiDB-lite"/>
    </source>
</evidence>
<dbReference type="AlphaFoldDB" id="A0A543IAU5"/>
<feature type="region of interest" description="Disordered" evidence="1">
    <location>
        <begin position="28"/>
        <end position="112"/>
    </location>
</feature>
<sequence>MATVKEGWPLLYGGWKSYREWADNGFVPKEAPAKRRGRHEGRAAADESGEPDSPRSAAGRASARPAARYPEGTRPRREPAPFYVQHAMPPEREPAPSRDLEPPPPSVRPYVMTSGRTRTRRDLAIHALVSTTGHGHAAANRRLPEQRAICLLCRDPHSVAEVAAALDVPLGVARVLIDDMAHQGLVVVHGLREGGTSLELLGRVLDGLRRL</sequence>
<dbReference type="PANTHER" id="PTHR36221">
    <property type="entry name" value="DUF742 DOMAIN-CONTAINING PROTEIN"/>
    <property type="match status" value="1"/>
</dbReference>
<feature type="compositionally biased region" description="Basic and acidic residues" evidence="1">
    <location>
        <begin position="89"/>
        <end position="101"/>
    </location>
</feature>
<name>A0A543IAU5_9ACTN</name>
<dbReference type="PANTHER" id="PTHR36221:SF1">
    <property type="entry name" value="DUF742 DOMAIN-CONTAINING PROTEIN"/>
    <property type="match status" value="1"/>
</dbReference>